<name>A0ACC6M0V2_9BACI</name>
<evidence type="ECO:0000313" key="2">
    <source>
        <dbReference type="Proteomes" id="UP001277972"/>
    </source>
</evidence>
<evidence type="ECO:0000313" key="1">
    <source>
        <dbReference type="EMBL" id="MDX8044572.1"/>
    </source>
</evidence>
<keyword evidence="1" id="KW-0378">Hydrolase</keyword>
<proteinExistence type="predicted"/>
<accession>A0ACC6M0V2</accession>
<protein>
    <submittedName>
        <fullName evidence="1">Alpha/beta hydrolase family protein</fullName>
    </submittedName>
</protein>
<dbReference type="EMBL" id="JAWZSR010000001">
    <property type="protein sequence ID" value="MDX8044572.1"/>
    <property type="molecule type" value="Genomic_DNA"/>
</dbReference>
<comment type="caution">
    <text evidence="1">The sequence shown here is derived from an EMBL/GenBank/DDBJ whole genome shotgun (WGS) entry which is preliminary data.</text>
</comment>
<sequence length="333" mass="37596">MNQLDQLFEDLYEETLTEAQQTNENVDKKEVLQHLLGDFTYLEQKRIEMKAEQLETKEFASYKRERISLSVTDKIYIRVYVLTPKKAQKQYPSMLAIHGHGYGVNEAVGLTANGEEEKGKPSIHNQFAVELAKRGFKVFAPEVIGFGTRRLTRDIEADKLNSCEAMATSLLLEGKTLTGLRVWEARAMLDYMVSCSDVDSNKIGMMGFSGGAVITTYTAVLDERVQATILTGFPNTFKGSIMARRHCIDNYIPGILQYGELPDWIRLIAPRSLFIESGENDPLFPSLYAKKAIAAIATQYDTKSDAFAYDIFPGGHEICGRQSYDWLRKQLID</sequence>
<reference evidence="1" key="1">
    <citation type="submission" date="2023-11" db="EMBL/GenBank/DDBJ databases">
        <title>Gracilibacillus pellucida a moderately halophilic bacterium isolated from saline soil in Xinjiang province.</title>
        <authorList>
            <person name="Zhang Z."/>
            <person name="Tan F."/>
            <person name="Wang Y."/>
            <person name="Xia M."/>
        </authorList>
    </citation>
    <scope>NUCLEOTIDE SEQUENCE</scope>
    <source>
        <strain evidence="1">S3-1-1</strain>
    </source>
</reference>
<organism evidence="1 2">
    <name type="scientific">Gracilibacillus pellucidus</name>
    <dbReference type="NCBI Taxonomy" id="3095368"/>
    <lineage>
        <taxon>Bacteria</taxon>
        <taxon>Bacillati</taxon>
        <taxon>Bacillota</taxon>
        <taxon>Bacilli</taxon>
        <taxon>Bacillales</taxon>
        <taxon>Bacillaceae</taxon>
        <taxon>Gracilibacillus</taxon>
    </lineage>
</organism>
<gene>
    <name evidence="1" type="ORF">SH601_01105</name>
</gene>
<dbReference type="Proteomes" id="UP001277972">
    <property type="component" value="Unassembled WGS sequence"/>
</dbReference>
<keyword evidence="2" id="KW-1185">Reference proteome</keyword>